<dbReference type="Proteomes" id="UP000623467">
    <property type="component" value="Unassembled WGS sequence"/>
</dbReference>
<feature type="compositionally biased region" description="Acidic residues" evidence="1">
    <location>
        <begin position="209"/>
        <end position="222"/>
    </location>
</feature>
<evidence type="ECO:0000256" key="1">
    <source>
        <dbReference type="SAM" id="MobiDB-lite"/>
    </source>
</evidence>
<proteinExistence type="predicted"/>
<reference evidence="2" key="1">
    <citation type="submission" date="2020-05" db="EMBL/GenBank/DDBJ databases">
        <title>Mycena genomes resolve the evolution of fungal bioluminescence.</title>
        <authorList>
            <person name="Tsai I.J."/>
        </authorList>
    </citation>
    <scope>NUCLEOTIDE SEQUENCE</scope>
    <source>
        <strain evidence="2">160909Yilan</strain>
    </source>
</reference>
<protein>
    <submittedName>
        <fullName evidence="2">Uncharacterized protein</fullName>
    </submittedName>
</protein>
<accession>A0A8H6ZMG5</accession>
<evidence type="ECO:0000313" key="3">
    <source>
        <dbReference type="Proteomes" id="UP000623467"/>
    </source>
</evidence>
<evidence type="ECO:0000313" key="2">
    <source>
        <dbReference type="EMBL" id="KAF7378170.1"/>
    </source>
</evidence>
<organism evidence="2 3">
    <name type="scientific">Mycena sanguinolenta</name>
    <dbReference type="NCBI Taxonomy" id="230812"/>
    <lineage>
        <taxon>Eukaryota</taxon>
        <taxon>Fungi</taxon>
        <taxon>Dikarya</taxon>
        <taxon>Basidiomycota</taxon>
        <taxon>Agaricomycotina</taxon>
        <taxon>Agaricomycetes</taxon>
        <taxon>Agaricomycetidae</taxon>
        <taxon>Agaricales</taxon>
        <taxon>Marasmiineae</taxon>
        <taxon>Mycenaceae</taxon>
        <taxon>Mycena</taxon>
    </lineage>
</organism>
<comment type="caution">
    <text evidence="2">The sequence shown here is derived from an EMBL/GenBank/DDBJ whole genome shotgun (WGS) entry which is preliminary data.</text>
</comment>
<name>A0A8H6ZMG5_9AGAR</name>
<dbReference type="EMBL" id="JACAZH010000001">
    <property type="protein sequence ID" value="KAF7378170.1"/>
    <property type="molecule type" value="Genomic_DNA"/>
</dbReference>
<sequence length="300" mass="33357">MPSAVHDANIPDGFICVNDHPTELWSKAAFDHVQRLQTDEENRNPDAHDVYIYNDYFGYACCDLLKKEMLAIGKLVASKNEKLSINTFHRLEALTLYMANSGAADVFPTIDDPELSEAIYNAYGALWMTYLLNLETAAKPQKLGPTHPVAIRNLENAVRTSAKVITQYTGLGFDNDAEELQNAMLRVLARNDMDGTPKEKLFLGKSSDSDEEDDEEDEEDEAPPPKKKKRTSTGGDDADVRAAAKAWKASAAMKALREAYGPVEHGGRPWDITKWPKAALAAEKARFRLDGDEDEDGLFF</sequence>
<dbReference type="OrthoDB" id="10037289at2759"/>
<gene>
    <name evidence="2" type="ORF">MSAN_00241500</name>
</gene>
<feature type="region of interest" description="Disordered" evidence="1">
    <location>
        <begin position="196"/>
        <end position="240"/>
    </location>
</feature>
<dbReference type="AlphaFoldDB" id="A0A8H6ZMG5"/>
<keyword evidence="3" id="KW-1185">Reference proteome</keyword>